<feature type="compositionally biased region" description="Basic residues" evidence="1">
    <location>
        <begin position="44"/>
        <end position="64"/>
    </location>
</feature>
<name>M1DDX6_SOLTU</name>
<evidence type="ECO:0000313" key="2">
    <source>
        <dbReference type="EnsemblPlants" id="PGSC0003DMT400087479"/>
    </source>
</evidence>
<sequence length="116" mass="13515">MAMDRRWSPWVATCSLPKKSQKRHDPRPNLRTVGQTMGRGPGTLRRKKDKKMQRTKKLKPEHRKHLWRFAERTDSALCSSMRNPERRGSKRRGKGQSALCQIVPRRSTIPPNSPEC</sequence>
<dbReference type="Proteomes" id="UP000011115">
    <property type="component" value="Unassembled WGS sequence"/>
</dbReference>
<dbReference type="InParanoid" id="M1DDX6"/>
<reference evidence="3" key="1">
    <citation type="journal article" date="2011" name="Nature">
        <title>Genome sequence and analysis of the tuber crop potato.</title>
        <authorList>
            <consortium name="The Potato Genome Sequencing Consortium"/>
        </authorList>
    </citation>
    <scope>NUCLEOTIDE SEQUENCE [LARGE SCALE GENOMIC DNA]</scope>
    <source>
        <strain evidence="3">cv. DM1-3 516 R44</strain>
    </source>
</reference>
<accession>M1DDX6</accession>
<dbReference type="Gramene" id="PGSC0003DMT400087479">
    <property type="protein sequence ID" value="PGSC0003DMT400087479"/>
    <property type="gene ID" value="PGSC0003DMG400037050"/>
</dbReference>
<evidence type="ECO:0000256" key="1">
    <source>
        <dbReference type="SAM" id="MobiDB-lite"/>
    </source>
</evidence>
<dbReference type="AlphaFoldDB" id="M1DDX6"/>
<keyword evidence="3" id="KW-1185">Reference proteome</keyword>
<dbReference type="HOGENOM" id="CLU_2101269_0_0_1"/>
<dbReference type="EnsemblPlants" id="PGSC0003DMT400087479">
    <property type="protein sequence ID" value="PGSC0003DMT400087479"/>
    <property type="gene ID" value="PGSC0003DMG400037050"/>
</dbReference>
<dbReference type="PaxDb" id="4113-PGSC0003DMT400087479"/>
<evidence type="ECO:0000313" key="3">
    <source>
        <dbReference type="Proteomes" id="UP000011115"/>
    </source>
</evidence>
<organism evidence="2 3">
    <name type="scientific">Solanum tuberosum</name>
    <name type="common">Potato</name>
    <dbReference type="NCBI Taxonomy" id="4113"/>
    <lineage>
        <taxon>Eukaryota</taxon>
        <taxon>Viridiplantae</taxon>
        <taxon>Streptophyta</taxon>
        <taxon>Embryophyta</taxon>
        <taxon>Tracheophyta</taxon>
        <taxon>Spermatophyta</taxon>
        <taxon>Magnoliopsida</taxon>
        <taxon>eudicotyledons</taxon>
        <taxon>Gunneridae</taxon>
        <taxon>Pentapetalae</taxon>
        <taxon>asterids</taxon>
        <taxon>lamiids</taxon>
        <taxon>Solanales</taxon>
        <taxon>Solanaceae</taxon>
        <taxon>Solanoideae</taxon>
        <taxon>Solaneae</taxon>
        <taxon>Solanum</taxon>
    </lineage>
</organism>
<protein>
    <submittedName>
        <fullName evidence="2">Uncharacterized protein</fullName>
    </submittedName>
</protein>
<proteinExistence type="predicted"/>
<feature type="region of interest" description="Disordered" evidence="1">
    <location>
        <begin position="1"/>
        <end position="64"/>
    </location>
</feature>
<reference evidence="2" key="2">
    <citation type="submission" date="2015-06" db="UniProtKB">
        <authorList>
            <consortium name="EnsemblPlants"/>
        </authorList>
    </citation>
    <scope>IDENTIFICATION</scope>
    <source>
        <strain evidence="2">DM1-3 516 R44</strain>
    </source>
</reference>
<feature type="region of interest" description="Disordered" evidence="1">
    <location>
        <begin position="78"/>
        <end position="116"/>
    </location>
</feature>